<evidence type="ECO:0000313" key="1">
    <source>
        <dbReference type="EMBL" id="AMR77950.1"/>
    </source>
</evidence>
<gene>
    <name evidence="1" type="ORF">A2G96_09465</name>
</gene>
<dbReference type="RefSeq" id="WP_062798686.1">
    <property type="nucleotide sequence ID" value="NZ_CP014844.1"/>
</dbReference>
<dbReference type="OrthoDB" id="5573482at2"/>
<protein>
    <submittedName>
        <fullName evidence="1">Uncharacterized protein</fullName>
    </submittedName>
</protein>
<sequence length="73" mass="7937">MSYLRIAIEDGETAPEGHAVLSEVEALAFAQLCKRITFSDLRACAVDDLEAYVMLGAVGKFQEALRTAGYSPR</sequence>
<dbReference type="Proteomes" id="UP000075238">
    <property type="component" value="Chromosome 1"/>
</dbReference>
<dbReference type="AlphaFoldDB" id="A0A142JIN8"/>
<dbReference type="KEGG" id="cnan:A2G96_09465"/>
<dbReference type="EMBL" id="CP014844">
    <property type="protein sequence ID" value="AMR77950.1"/>
    <property type="molecule type" value="Genomic_DNA"/>
</dbReference>
<dbReference type="Pfam" id="PF24806">
    <property type="entry name" value="DUF7706"/>
    <property type="match status" value="1"/>
</dbReference>
<dbReference type="InterPro" id="IPR056123">
    <property type="entry name" value="DUF7706"/>
</dbReference>
<accession>A0A142JIN8</accession>
<keyword evidence="2" id="KW-1185">Reference proteome</keyword>
<reference evidence="1 2" key="1">
    <citation type="submission" date="2016-03" db="EMBL/GenBank/DDBJ databases">
        <title>Complete genome sequence of a novel chlorpyrifos degrading bacterium, Cupriavidus nantongensis sp. X1.</title>
        <authorList>
            <person name="Fang L."/>
        </authorList>
    </citation>
    <scope>NUCLEOTIDE SEQUENCE [LARGE SCALE GENOMIC DNA]</scope>
    <source>
        <strain evidence="1 2">X1</strain>
    </source>
</reference>
<organism evidence="1 2">
    <name type="scientific">Cupriavidus nantongensis</name>
    <dbReference type="NCBI Taxonomy" id="1796606"/>
    <lineage>
        <taxon>Bacteria</taxon>
        <taxon>Pseudomonadati</taxon>
        <taxon>Pseudomonadota</taxon>
        <taxon>Betaproteobacteria</taxon>
        <taxon>Burkholderiales</taxon>
        <taxon>Burkholderiaceae</taxon>
        <taxon>Cupriavidus</taxon>
    </lineage>
</organism>
<evidence type="ECO:0000313" key="2">
    <source>
        <dbReference type="Proteomes" id="UP000075238"/>
    </source>
</evidence>
<name>A0A142JIN8_9BURK</name>
<proteinExistence type="predicted"/>